<sequence length="396" mass="44379">MSLQEMEGAVLTSPKPFDDPETPRRATTDVSSTRPASAILRSVDSIHNPQPWPPSEVFHFDAGSRNSREAGPGLRPTCPLPQLPHLHFSPFTSRPITLLVGGTSSPSKEESPVSHFAHEDLLSSISPFFRAALQRSSPGGAYTFQEAATGVIKLPEERPEDIAFLLQWAYWRQLWDTHAREAPQVSLDMNTTVATDLGLRHDLVDAAVHAYHTWQEEKRVLKQTFGRASAEVEAYVKKRPRPPSFGPLVRLYIVADRYDVGKGLKYCVCERIRRVGREANCVPERDDVASLWDEGLEEADVGLKRVVLEMFAELSGKSAKGLFASGEKSRSMDGGYTGWHEDFLNDLVLFMFERSGQGKTEEGTEMQASTEASKPEEVRRRFRSLERRSSVNTRHE</sequence>
<feature type="compositionally biased region" description="Basic and acidic residues" evidence="1">
    <location>
        <begin position="373"/>
        <end position="396"/>
    </location>
</feature>
<name>W2RSR9_CYPE1</name>
<feature type="region of interest" description="Disordered" evidence="1">
    <location>
        <begin position="1"/>
        <end position="74"/>
    </location>
</feature>
<dbReference type="PANTHER" id="PTHR47843:SF2">
    <property type="entry name" value="BTB DOMAIN-CONTAINING PROTEIN"/>
    <property type="match status" value="1"/>
</dbReference>
<dbReference type="EMBL" id="KB822721">
    <property type="protein sequence ID" value="ETN39355.1"/>
    <property type="molecule type" value="Genomic_DNA"/>
</dbReference>
<organism evidence="2 3">
    <name type="scientific">Cyphellophora europaea (strain CBS 101466)</name>
    <name type="common">Phialophora europaea</name>
    <dbReference type="NCBI Taxonomy" id="1220924"/>
    <lineage>
        <taxon>Eukaryota</taxon>
        <taxon>Fungi</taxon>
        <taxon>Dikarya</taxon>
        <taxon>Ascomycota</taxon>
        <taxon>Pezizomycotina</taxon>
        <taxon>Eurotiomycetes</taxon>
        <taxon>Chaetothyriomycetidae</taxon>
        <taxon>Chaetothyriales</taxon>
        <taxon>Cyphellophoraceae</taxon>
        <taxon>Cyphellophora</taxon>
    </lineage>
</organism>
<dbReference type="InterPro" id="IPR011333">
    <property type="entry name" value="SKP1/BTB/POZ_sf"/>
</dbReference>
<feature type="region of interest" description="Disordered" evidence="1">
    <location>
        <begin position="358"/>
        <end position="396"/>
    </location>
</feature>
<dbReference type="Proteomes" id="UP000030752">
    <property type="component" value="Unassembled WGS sequence"/>
</dbReference>
<keyword evidence="3" id="KW-1185">Reference proteome</keyword>
<gene>
    <name evidence="2" type="ORF">HMPREF1541_05578</name>
</gene>
<evidence type="ECO:0008006" key="4">
    <source>
        <dbReference type="Google" id="ProtNLM"/>
    </source>
</evidence>
<evidence type="ECO:0000313" key="2">
    <source>
        <dbReference type="EMBL" id="ETN39355.1"/>
    </source>
</evidence>
<feature type="compositionally biased region" description="Basic and acidic residues" evidence="1">
    <location>
        <begin position="16"/>
        <end position="27"/>
    </location>
</feature>
<evidence type="ECO:0000256" key="1">
    <source>
        <dbReference type="SAM" id="MobiDB-lite"/>
    </source>
</evidence>
<evidence type="ECO:0000313" key="3">
    <source>
        <dbReference type="Proteomes" id="UP000030752"/>
    </source>
</evidence>
<dbReference type="GeneID" id="19972917"/>
<dbReference type="Gene3D" id="3.30.710.10">
    <property type="entry name" value="Potassium Channel Kv1.1, Chain A"/>
    <property type="match status" value="1"/>
</dbReference>
<dbReference type="PANTHER" id="PTHR47843">
    <property type="entry name" value="BTB DOMAIN-CONTAINING PROTEIN-RELATED"/>
    <property type="match status" value="1"/>
</dbReference>
<dbReference type="VEuPathDB" id="FungiDB:HMPREF1541_05578"/>
<accession>W2RSR9</accession>
<protein>
    <recommendedName>
        <fullName evidence="4">BTB domain-containing protein</fullName>
    </recommendedName>
</protein>
<proteinExistence type="predicted"/>
<dbReference type="RefSeq" id="XP_008718140.1">
    <property type="nucleotide sequence ID" value="XM_008719918.1"/>
</dbReference>
<dbReference type="STRING" id="1220924.W2RSR9"/>
<dbReference type="eggNOG" id="ENOG502R9NK">
    <property type="taxonomic scope" value="Eukaryota"/>
</dbReference>
<dbReference type="OrthoDB" id="194443at2759"/>
<dbReference type="HOGENOM" id="CLU_696427_0_0_1"/>
<reference evidence="2 3" key="1">
    <citation type="submission" date="2013-03" db="EMBL/GenBank/DDBJ databases">
        <title>The Genome Sequence of Phialophora europaea CBS 101466.</title>
        <authorList>
            <consortium name="The Broad Institute Genomics Platform"/>
            <person name="Cuomo C."/>
            <person name="de Hoog S."/>
            <person name="Gorbushina A."/>
            <person name="Walker B."/>
            <person name="Young S.K."/>
            <person name="Zeng Q."/>
            <person name="Gargeya S."/>
            <person name="Fitzgerald M."/>
            <person name="Haas B."/>
            <person name="Abouelleil A."/>
            <person name="Allen A.W."/>
            <person name="Alvarado L."/>
            <person name="Arachchi H.M."/>
            <person name="Berlin A.M."/>
            <person name="Chapman S.B."/>
            <person name="Gainer-Dewar J."/>
            <person name="Goldberg J."/>
            <person name="Griggs A."/>
            <person name="Gujja S."/>
            <person name="Hansen M."/>
            <person name="Howarth C."/>
            <person name="Imamovic A."/>
            <person name="Ireland A."/>
            <person name="Larimer J."/>
            <person name="McCowan C."/>
            <person name="Murphy C."/>
            <person name="Pearson M."/>
            <person name="Poon T.W."/>
            <person name="Priest M."/>
            <person name="Roberts A."/>
            <person name="Saif S."/>
            <person name="Shea T."/>
            <person name="Sisk P."/>
            <person name="Sykes S."/>
            <person name="Wortman J."/>
            <person name="Nusbaum C."/>
            <person name="Birren B."/>
        </authorList>
    </citation>
    <scope>NUCLEOTIDE SEQUENCE [LARGE SCALE GENOMIC DNA]</scope>
    <source>
        <strain evidence="2 3">CBS 101466</strain>
    </source>
</reference>
<dbReference type="CDD" id="cd18186">
    <property type="entry name" value="BTB_POZ_ZBTB_KLHL-like"/>
    <property type="match status" value="1"/>
</dbReference>
<dbReference type="InParanoid" id="W2RSR9"/>
<dbReference type="AlphaFoldDB" id="W2RSR9"/>